<dbReference type="InterPro" id="IPR003702">
    <property type="entry name" value="ActCoA_hydro_N"/>
</dbReference>
<evidence type="ECO:0000259" key="3">
    <source>
        <dbReference type="Pfam" id="PF02550"/>
    </source>
</evidence>
<protein>
    <submittedName>
        <fullName evidence="5">Uncharacterized protein</fullName>
    </submittedName>
</protein>
<gene>
    <name evidence="5" type="ORF">GIY30_19180</name>
</gene>
<reference evidence="5 6" key="1">
    <citation type="submission" date="2019-11" db="EMBL/GenBank/DDBJ databases">
        <title>Gordonia sp. nov., a novel actinobacterium isolated from mangrove soil in Hainan.</title>
        <authorList>
            <person name="Huang X."/>
            <person name="Xie Y."/>
            <person name="Chu X."/>
            <person name="Xiao K."/>
        </authorList>
    </citation>
    <scope>NUCLEOTIDE SEQUENCE [LARGE SCALE GENOMIC DNA]</scope>
    <source>
        <strain evidence="5 6">HNM0687</strain>
    </source>
</reference>
<dbReference type="Gene3D" id="3.30.750.70">
    <property type="entry name" value="4-hydroxybutyrate coenzyme like domains"/>
    <property type="match status" value="1"/>
</dbReference>
<accession>A0A6L7GU44</accession>
<dbReference type="Gene3D" id="3.40.1080.20">
    <property type="entry name" value="Acetyl-CoA hydrolase/transferase C-terminal domain"/>
    <property type="match status" value="1"/>
</dbReference>
<keyword evidence="6" id="KW-1185">Reference proteome</keyword>
<dbReference type="AlphaFoldDB" id="A0A6L7GU44"/>
<sequence>MTTRTPSVVSADEALSVVRPGMTVATTSLSAEPVALLEALARRCEQAAPITLVSGMLIKGYQALTPHLGNEIELQTWFMPQTLLGDVGLGPNVDFLPLTWVQTYHYAAAREFDVCLIQVSPADADGNHSVGISSSMTRLLTQMAKVVIAQLNSEMPYTTGDTLIHSSEIDFLVEHASPLHAFPHRTPDDRSATIAGHVADLIPDGATVQAGVGTIPESVLAALAEAGRRDLLLTSIFTDGGRALIEAGCCVDDGPAAIVGEIMGTTDLYRWMDHNPRVSMQHTLNTHSLPALAQRSSLVSINSTLEVDLYGQLNSEVVGTGQAGGIGGSVDFMMGAQLPGHKSVIALPSTTNRGAPKIVPVIDRGLVTVPRSLVQYVVTEFGIADLRGKTARERAREMIAISHPDHREQLLVAAKEL</sequence>
<dbReference type="InterPro" id="IPR046433">
    <property type="entry name" value="ActCoA_hydro"/>
</dbReference>
<evidence type="ECO:0000256" key="1">
    <source>
        <dbReference type="ARBA" id="ARBA00009632"/>
    </source>
</evidence>
<dbReference type="PANTHER" id="PTHR21432:SF20">
    <property type="entry name" value="ACETYL-COA HYDROLASE"/>
    <property type="match status" value="1"/>
</dbReference>
<dbReference type="RefSeq" id="WP_160903622.1">
    <property type="nucleotide sequence ID" value="NZ_CP102850.1"/>
</dbReference>
<feature type="domain" description="Acetyl-CoA hydrolase/transferase C-terminal" evidence="4">
    <location>
        <begin position="264"/>
        <end position="412"/>
    </location>
</feature>
<dbReference type="SUPFAM" id="SSF100950">
    <property type="entry name" value="NagB/RpiA/CoA transferase-like"/>
    <property type="match status" value="2"/>
</dbReference>
<dbReference type="EMBL" id="WMBR01000005">
    <property type="protein sequence ID" value="MXP23466.1"/>
    <property type="molecule type" value="Genomic_DNA"/>
</dbReference>
<evidence type="ECO:0000256" key="2">
    <source>
        <dbReference type="ARBA" id="ARBA00022679"/>
    </source>
</evidence>
<dbReference type="GO" id="GO:0006083">
    <property type="term" value="P:acetate metabolic process"/>
    <property type="evidence" value="ECO:0007669"/>
    <property type="project" value="InterPro"/>
</dbReference>
<dbReference type="InterPro" id="IPR026888">
    <property type="entry name" value="AcetylCoA_hyd_C"/>
</dbReference>
<evidence type="ECO:0000313" key="5">
    <source>
        <dbReference type="EMBL" id="MXP23466.1"/>
    </source>
</evidence>
<organism evidence="5 6">
    <name type="scientific">Gordonia mangrovi</name>
    <dbReference type="NCBI Taxonomy" id="2665643"/>
    <lineage>
        <taxon>Bacteria</taxon>
        <taxon>Bacillati</taxon>
        <taxon>Actinomycetota</taxon>
        <taxon>Actinomycetes</taxon>
        <taxon>Mycobacteriales</taxon>
        <taxon>Gordoniaceae</taxon>
        <taxon>Gordonia</taxon>
    </lineage>
</organism>
<evidence type="ECO:0000313" key="6">
    <source>
        <dbReference type="Proteomes" id="UP000475545"/>
    </source>
</evidence>
<dbReference type="Proteomes" id="UP000475545">
    <property type="component" value="Unassembled WGS sequence"/>
</dbReference>
<comment type="similarity">
    <text evidence="1">Belongs to the acetyl-CoA hydrolase/transferase family.</text>
</comment>
<proteinExistence type="inferred from homology"/>
<feature type="domain" description="Acetyl-CoA hydrolase/transferase N-terminal" evidence="3">
    <location>
        <begin position="103"/>
        <end position="176"/>
    </location>
</feature>
<dbReference type="InterPro" id="IPR038460">
    <property type="entry name" value="AcetylCoA_hyd_C_sf"/>
</dbReference>
<dbReference type="Pfam" id="PF02550">
    <property type="entry name" value="AcetylCoA_hydro"/>
    <property type="match status" value="1"/>
</dbReference>
<dbReference type="Pfam" id="PF13336">
    <property type="entry name" value="AcetylCoA_hyd_C"/>
    <property type="match status" value="1"/>
</dbReference>
<dbReference type="GO" id="GO:0008775">
    <property type="term" value="F:acetate CoA-transferase activity"/>
    <property type="evidence" value="ECO:0007669"/>
    <property type="project" value="InterPro"/>
</dbReference>
<dbReference type="PANTHER" id="PTHR21432">
    <property type="entry name" value="ACETYL-COA HYDROLASE-RELATED"/>
    <property type="match status" value="1"/>
</dbReference>
<keyword evidence="2" id="KW-0808">Transferase</keyword>
<dbReference type="InterPro" id="IPR037171">
    <property type="entry name" value="NagB/RpiA_transferase-like"/>
</dbReference>
<evidence type="ECO:0000259" key="4">
    <source>
        <dbReference type="Pfam" id="PF13336"/>
    </source>
</evidence>
<name>A0A6L7GU44_9ACTN</name>
<comment type="caution">
    <text evidence="5">The sequence shown here is derived from an EMBL/GenBank/DDBJ whole genome shotgun (WGS) entry which is preliminary data.</text>
</comment>
<dbReference type="Gene3D" id="3.40.1080.10">
    <property type="entry name" value="Glutaconate Coenzyme A-transferase"/>
    <property type="match status" value="1"/>
</dbReference>